<reference evidence="2 3" key="1">
    <citation type="submission" date="2021-03" db="EMBL/GenBank/DDBJ databases">
        <title>Identification of novel Bacillus strains.</title>
        <authorList>
            <person name="Xiao Z."/>
            <person name="Li Y."/>
            <person name="Shen J."/>
        </authorList>
    </citation>
    <scope>NUCLEOTIDE SEQUENCE [LARGE SCALE GENOMIC DNA]</scope>
    <source>
        <strain evidence="2 3">SY8</strain>
    </source>
</reference>
<dbReference type="InterPro" id="IPR034660">
    <property type="entry name" value="DinB/YfiT-like"/>
</dbReference>
<evidence type="ECO:0000313" key="3">
    <source>
        <dbReference type="Proteomes" id="UP000677611"/>
    </source>
</evidence>
<protein>
    <submittedName>
        <fullName evidence="2">DinB family protein</fullName>
    </submittedName>
</protein>
<comment type="caution">
    <text evidence="2">The sequence shown here is derived from an EMBL/GenBank/DDBJ whole genome shotgun (WGS) entry which is preliminary data.</text>
</comment>
<gene>
    <name evidence="2" type="ORF">J4P90_10705</name>
</gene>
<dbReference type="InterPro" id="IPR024775">
    <property type="entry name" value="DinB-like"/>
</dbReference>
<proteinExistence type="predicted"/>
<evidence type="ECO:0000259" key="1">
    <source>
        <dbReference type="Pfam" id="PF12867"/>
    </source>
</evidence>
<dbReference type="Pfam" id="PF12867">
    <property type="entry name" value="DinB_2"/>
    <property type="match status" value="1"/>
</dbReference>
<sequence length="172" mass="20307">MKDLYLERDMNPHVAILYATVSDTFKRLRDLVEGVGKEELYYKGPSNDENSIGQLLQHLAVVDLHWVYRLKGVQAPLVLQEKYGPMLDEKGELPNITKGSLQELMQDYQDVHNMFYNECIKLIETDLTREVYYEKAETATIRWGIWHIADHSRYHQAHISRLRKLYRQEINV</sequence>
<dbReference type="Gene3D" id="1.20.120.450">
    <property type="entry name" value="dinb family like domain"/>
    <property type="match status" value="1"/>
</dbReference>
<feature type="domain" description="DinB-like" evidence="1">
    <location>
        <begin position="24"/>
        <end position="159"/>
    </location>
</feature>
<organism evidence="2 3">
    <name type="scientific">Bacillus arachidis</name>
    <dbReference type="NCBI Taxonomy" id="2819290"/>
    <lineage>
        <taxon>Bacteria</taxon>
        <taxon>Bacillati</taxon>
        <taxon>Bacillota</taxon>
        <taxon>Bacilli</taxon>
        <taxon>Bacillales</taxon>
        <taxon>Bacillaceae</taxon>
        <taxon>Bacillus</taxon>
    </lineage>
</organism>
<evidence type="ECO:0000313" key="2">
    <source>
        <dbReference type="EMBL" id="MBO1625706.1"/>
    </source>
</evidence>
<dbReference type="SUPFAM" id="SSF109854">
    <property type="entry name" value="DinB/YfiT-like putative metalloenzymes"/>
    <property type="match status" value="1"/>
</dbReference>
<dbReference type="RefSeq" id="WP_208017610.1">
    <property type="nucleotide sequence ID" value="NZ_JAGDQJ010000011.1"/>
</dbReference>
<accession>A0ABS3NXQ5</accession>
<dbReference type="Proteomes" id="UP000677611">
    <property type="component" value="Unassembled WGS sequence"/>
</dbReference>
<dbReference type="EMBL" id="JAGDQJ010000011">
    <property type="protein sequence ID" value="MBO1625706.1"/>
    <property type="molecule type" value="Genomic_DNA"/>
</dbReference>
<keyword evidence="3" id="KW-1185">Reference proteome</keyword>
<name>A0ABS3NXQ5_9BACI</name>